<reference evidence="5 6" key="1">
    <citation type="journal article" date="2016" name="Front. Microbiol.">
        <title>Genomic Resource of Rice Seed Associated Bacteria.</title>
        <authorList>
            <person name="Midha S."/>
            <person name="Bansal K."/>
            <person name="Sharma S."/>
            <person name="Kumar N."/>
            <person name="Patil P.P."/>
            <person name="Chaudhry V."/>
            <person name="Patil P.B."/>
        </authorList>
    </citation>
    <scope>NUCLEOTIDE SEQUENCE [LARGE SCALE GENOMIC DNA]</scope>
    <source>
        <strain evidence="3 5">NS226</strain>
        <strain evidence="4 6">NS365</strain>
    </source>
</reference>
<protein>
    <submittedName>
        <fullName evidence="3">Phasin</fullName>
    </submittedName>
</protein>
<dbReference type="AlphaFoldDB" id="A0A175R910"/>
<feature type="domain" description="Phasin" evidence="2">
    <location>
        <begin position="43"/>
        <end position="137"/>
    </location>
</feature>
<organism evidence="3 5">
    <name type="scientific">Aureimonas ureilytica</name>
    <dbReference type="NCBI Taxonomy" id="401562"/>
    <lineage>
        <taxon>Bacteria</taxon>
        <taxon>Pseudomonadati</taxon>
        <taxon>Pseudomonadota</taxon>
        <taxon>Alphaproteobacteria</taxon>
        <taxon>Hyphomicrobiales</taxon>
        <taxon>Aurantimonadaceae</taxon>
        <taxon>Aureimonas</taxon>
    </lineage>
</organism>
<dbReference type="RefSeq" id="WP_058602618.1">
    <property type="nucleotide sequence ID" value="NZ_LDQA01000141.1"/>
</dbReference>
<evidence type="ECO:0000313" key="3">
    <source>
        <dbReference type="EMBL" id="KTQ95513.1"/>
    </source>
</evidence>
<comment type="caution">
    <text evidence="3">The sequence shown here is derived from an EMBL/GenBank/DDBJ whole genome shotgun (WGS) entry which is preliminary data.</text>
</comment>
<dbReference type="Proteomes" id="UP000078272">
    <property type="component" value="Unassembled WGS sequence"/>
</dbReference>
<dbReference type="STRING" id="401562.NS365_23150"/>
<dbReference type="EMBL" id="LDPZ01000022">
    <property type="protein sequence ID" value="KTQ95513.1"/>
    <property type="molecule type" value="Genomic_DNA"/>
</dbReference>
<dbReference type="PATRIC" id="fig|401562.3.peg.1742"/>
<feature type="compositionally biased region" description="Basic and acidic residues" evidence="1">
    <location>
        <begin position="138"/>
        <end position="149"/>
    </location>
</feature>
<dbReference type="Pfam" id="PF09361">
    <property type="entry name" value="Phasin_2"/>
    <property type="match status" value="1"/>
</dbReference>
<evidence type="ECO:0000256" key="1">
    <source>
        <dbReference type="SAM" id="MobiDB-lite"/>
    </source>
</evidence>
<accession>A0A175R910</accession>
<name>A0A175R910_9HYPH</name>
<dbReference type="Proteomes" id="UP000078529">
    <property type="component" value="Unassembled WGS sequence"/>
</dbReference>
<proteinExistence type="predicted"/>
<feature type="region of interest" description="Disordered" evidence="1">
    <location>
        <begin position="123"/>
        <end position="149"/>
    </location>
</feature>
<dbReference type="EMBL" id="LDQA01000141">
    <property type="protein sequence ID" value="KTQ98909.1"/>
    <property type="molecule type" value="Genomic_DNA"/>
</dbReference>
<dbReference type="InterPro" id="IPR018968">
    <property type="entry name" value="Phasin"/>
</dbReference>
<evidence type="ECO:0000313" key="4">
    <source>
        <dbReference type="EMBL" id="KTQ98909.1"/>
    </source>
</evidence>
<sequence length="149" mass="16512">MTNPQAFRDAQAAFGMDPSKMTETFRATAEKSMEQSREAYARMKTAADEATKTLEATIENAHSGSLNLTKRALDGMRTQAEMNFSHLEKLAGVKSVSEFIELQTSFFRQQVELATRQARDIQSASQSAAREVLQPSREAAERAAGKTEF</sequence>
<keyword evidence="6" id="KW-1185">Reference proteome</keyword>
<evidence type="ECO:0000313" key="6">
    <source>
        <dbReference type="Proteomes" id="UP000078529"/>
    </source>
</evidence>
<gene>
    <name evidence="3" type="ORF">NS226_11105</name>
    <name evidence="4" type="ORF">NS365_23150</name>
</gene>
<evidence type="ECO:0000313" key="5">
    <source>
        <dbReference type="Proteomes" id="UP000078272"/>
    </source>
</evidence>
<feature type="region of interest" description="Disordered" evidence="1">
    <location>
        <begin position="1"/>
        <end position="20"/>
    </location>
</feature>
<evidence type="ECO:0000259" key="2">
    <source>
        <dbReference type="Pfam" id="PF09361"/>
    </source>
</evidence>